<organism evidence="2 3">
    <name type="scientific">Prymnesium parvum</name>
    <name type="common">Toxic golden alga</name>
    <dbReference type="NCBI Taxonomy" id="97485"/>
    <lineage>
        <taxon>Eukaryota</taxon>
        <taxon>Haptista</taxon>
        <taxon>Haptophyta</taxon>
        <taxon>Prymnesiophyceae</taxon>
        <taxon>Prymnesiales</taxon>
        <taxon>Prymnesiaceae</taxon>
        <taxon>Prymnesium</taxon>
    </lineage>
</organism>
<accession>A0AB34JQ30</accession>
<proteinExistence type="predicted"/>
<dbReference type="Proteomes" id="UP001515480">
    <property type="component" value="Unassembled WGS sequence"/>
</dbReference>
<keyword evidence="3" id="KW-1185">Reference proteome</keyword>
<gene>
    <name evidence="2" type="ORF">AB1Y20_017654</name>
</gene>
<evidence type="ECO:0000256" key="1">
    <source>
        <dbReference type="SAM" id="MobiDB-lite"/>
    </source>
</evidence>
<feature type="compositionally biased region" description="Gly residues" evidence="1">
    <location>
        <begin position="78"/>
        <end position="89"/>
    </location>
</feature>
<feature type="region of interest" description="Disordered" evidence="1">
    <location>
        <begin position="1"/>
        <end position="118"/>
    </location>
</feature>
<dbReference type="EMBL" id="JBGBPQ010000006">
    <property type="protein sequence ID" value="KAL1522676.1"/>
    <property type="molecule type" value="Genomic_DNA"/>
</dbReference>
<comment type="caution">
    <text evidence="2">The sequence shown here is derived from an EMBL/GenBank/DDBJ whole genome shotgun (WGS) entry which is preliminary data.</text>
</comment>
<name>A0AB34JQ30_PRYPA</name>
<dbReference type="AlphaFoldDB" id="A0AB34JQ30"/>
<feature type="compositionally biased region" description="Polar residues" evidence="1">
    <location>
        <begin position="1"/>
        <end position="21"/>
    </location>
</feature>
<feature type="compositionally biased region" description="Pro residues" evidence="1">
    <location>
        <begin position="90"/>
        <end position="99"/>
    </location>
</feature>
<sequence length="143" mass="14715">MSANATLSNVAVEAPNNTNTGRIDHIHISHGGEQAPATSAAVVGASPNVGKGQEPQKTPQRAPQANWLEGLVRSIQGRGAGAGQDGGPSGQPPPPPYPPSDEEEEEDTAVAARLTQPRRVSLIARISRGGGIPRRGRGALLNI</sequence>
<evidence type="ECO:0000313" key="3">
    <source>
        <dbReference type="Proteomes" id="UP001515480"/>
    </source>
</evidence>
<reference evidence="2 3" key="1">
    <citation type="journal article" date="2024" name="Science">
        <title>Giant polyketide synthase enzymes in the biosynthesis of giant marine polyether toxins.</title>
        <authorList>
            <person name="Fallon T.R."/>
            <person name="Shende V.V."/>
            <person name="Wierzbicki I.H."/>
            <person name="Pendleton A.L."/>
            <person name="Watervoot N.F."/>
            <person name="Auber R.P."/>
            <person name="Gonzalez D.J."/>
            <person name="Wisecaver J.H."/>
            <person name="Moore B.S."/>
        </authorList>
    </citation>
    <scope>NUCLEOTIDE SEQUENCE [LARGE SCALE GENOMIC DNA]</scope>
    <source>
        <strain evidence="2 3">12B1</strain>
    </source>
</reference>
<protein>
    <submittedName>
        <fullName evidence="2">Uncharacterized protein</fullName>
    </submittedName>
</protein>
<evidence type="ECO:0000313" key="2">
    <source>
        <dbReference type="EMBL" id="KAL1522676.1"/>
    </source>
</evidence>